<feature type="compositionally biased region" description="Basic and acidic residues" evidence="1">
    <location>
        <begin position="147"/>
        <end position="159"/>
    </location>
</feature>
<reference evidence="2" key="1">
    <citation type="submission" date="2015-08" db="EMBL/GenBank/DDBJ databases">
        <authorList>
            <person name="Babu N.S."/>
            <person name="Beckwith C.J."/>
            <person name="Beseler K.G."/>
            <person name="Brison A."/>
            <person name="Carone J.V."/>
            <person name="Caskin T.P."/>
            <person name="Diamond M."/>
            <person name="Durham M.E."/>
            <person name="Foxe J.M."/>
            <person name="Go M."/>
            <person name="Henderson B.A."/>
            <person name="Jones I.B."/>
            <person name="McGettigan J.A."/>
            <person name="Micheletti S.J."/>
            <person name="Nasrallah M.E."/>
            <person name="Ortiz D."/>
            <person name="Piller C.R."/>
            <person name="Privatt S.R."/>
            <person name="Schneider S.L."/>
            <person name="Sharp S."/>
            <person name="Smith T.C."/>
            <person name="Stanton J.D."/>
            <person name="Ullery H.E."/>
            <person name="Wilson R.J."/>
            <person name="Serrano M.G."/>
            <person name="Buck G."/>
            <person name="Lee V."/>
            <person name="Wang Y."/>
            <person name="Carvalho R."/>
            <person name="Voegtly L."/>
            <person name="Shi R."/>
            <person name="Duckworth R."/>
            <person name="Johnson A."/>
            <person name="Loviza R."/>
            <person name="Walstead R."/>
            <person name="Shah Z."/>
            <person name="Kiflezghi M."/>
            <person name="Wade K."/>
            <person name="Ball S.L."/>
            <person name="Bradley K.W."/>
            <person name="Asai D.J."/>
            <person name="Bowman C.A."/>
            <person name="Russell D.A."/>
            <person name="Pope W.H."/>
            <person name="Jacobs-Sera D."/>
            <person name="Hendrix R.W."/>
            <person name="Hatfull G.F."/>
        </authorList>
    </citation>
    <scope>NUCLEOTIDE SEQUENCE</scope>
</reference>
<feature type="region of interest" description="Disordered" evidence="1">
    <location>
        <begin position="147"/>
        <end position="199"/>
    </location>
</feature>
<evidence type="ECO:0000313" key="2">
    <source>
        <dbReference type="EMBL" id="JAT68031.1"/>
    </source>
</evidence>
<accession>A0A1D1ZMH1</accession>
<name>A0A1D1ZMH1_AUXPR</name>
<proteinExistence type="predicted"/>
<dbReference type="EMBL" id="GDKF01010591">
    <property type="protein sequence ID" value="JAT68031.1"/>
    <property type="molecule type" value="Transcribed_RNA"/>
</dbReference>
<protein>
    <submittedName>
        <fullName evidence="2">Uncharacterized protein</fullName>
    </submittedName>
</protein>
<gene>
    <name evidence="2" type="ORF">g.40972</name>
</gene>
<feature type="compositionally biased region" description="Acidic residues" evidence="1">
    <location>
        <begin position="173"/>
        <end position="191"/>
    </location>
</feature>
<evidence type="ECO:0000256" key="1">
    <source>
        <dbReference type="SAM" id="MobiDB-lite"/>
    </source>
</evidence>
<organism evidence="2">
    <name type="scientific">Auxenochlorella protothecoides</name>
    <name type="common">Green microalga</name>
    <name type="synonym">Chlorella protothecoides</name>
    <dbReference type="NCBI Taxonomy" id="3075"/>
    <lineage>
        <taxon>Eukaryota</taxon>
        <taxon>Viridiplantae</taxon>
        <taxon>Chlorophyta</taxon>
        <taxon>core chlorophytes</taxon>
        <taxon>Trebouxiophyceae</taxon>
        <taxon>Chlorellales</taxon>
        <taxon>Chlorellaceae</taxon>
        <taxon>Auxenochlorella</taxon>
    </lineage>
</organism>
<dbReference type="AlphaFoldDB" id="A0A1D1ZMH1"/>
<sequence length="199" mass="22503">MLQRFVRIGLSSNARCMAYSAQAMRKAPEKVVTPGLTDIVDETTRVVSEDDFVELDVEYDRDDPKAIADMYAAPEPLQPVDLDAAMDMRSEASITAEDFEPLHNEPLDRPVELETEYDRDDLDAIGDMFAPPPPLENVDLDAELDMRSEERITAEDFEPRQSVPLDRPVYLDAEYDMSIEADDEAPDEQFDAQEAPDKK</sequence>